<dbReference type="SUPFAM" id="SSF55136">
    <property type="entry name" value="Probable bacterial effector-binding domain"/>
    <property type="match status" value="1"/>
</dbReference>
<evidence type="ECO:0000313" key="5">
    <source>
        <dbReference type="Proteomes" id="UP000179786"/>
    </source>
</evidence>
<keyword evidence="2" id="KW-0804">Transcription</keyword>
<evidence type="ECO:0000256" key="1">
    <source>
        <dbReference type="ARBA" id="ARBA00023015"/>
    </source>
</evidence>
<name>A0A1S1N1B5_9GAMM</name>
<evidence type="ECO:0000259" key="3">
    <source>
        <dbReference type="PROSITE" id="PS01124"/>
    </source>
</evidence>
<dbReference type="EMBL" id="MKJU01000005">
    <property type="protein sequence ID" value="OHU93080.1"/>
    <property type="molecule type" value="Genomic_DNA"/>
</dbReference>
<dbReference type="GO" id="GO:0003700">
    <property type="term" value="F:DNA-binding transcription factor activity"/>
    <property type="evidence" value="ECO:0007669"/>
    <property type="project" value="InterPro"/>
</dbReference>
<dbReference type="SMART" id="SM00871">
    <property type="entry name" value="AraC_E_bind"/>
    <property type="match status" value="1"/>
</dbReference>
<dbReference type="InterPro" id="IPR011256">
    <property type="entry name" value="Reg_factor_effector_dom_sf"/>
</dbReference>
<dbReference type="AlphaFoldDB" id="A0A1S1N1B5"/>
<evidence type="ECO:0000313" key="4">
    <source>
        <dbReference type="EMBL" id="OHU93080.1"/>
    </source>
</evidence>
<dbReference type="SMART" id="SM00342">
    <property type="entry name" value="HTH_ARAC"/>
    <property type="match status" value="1"/>
</dbReference>
<dbReference type="PANTHER" id="PTHR40055:SF1">
    <property type="entry name" value="TRANSCRIPTIONAL REGULATOR YGIV-RELATED"/>
    <property type="match status" value="1"/>
</dbReference>
<protein>
    <submittedName>
        <fullName evidence="4">AraC family transcriptional regulator</fullName>
    </submittedName>
</protein>
<dbReference type="Pfam" id="PF12833">
    <property type="entry name" value="HTH_18"/>
    <property type="match status" value="1"/>
</dbReference>
<dbReference type="Gene3D" id="1.10.10.60">
    <property type="entry name" value="Homeodomain-like"/>
    <property type="match status" value="2"/>
</dbReference>
<dbReference type="GO" id="GO:0043565">
    <property type="term" value="F:sequence-specific DNA binding"/>
    <property type="evidence" value="ECO:0007669"/>
    <property type="project" value="InterPro"/>
</dbReference>
<dbReference type="InterPro" id="IPR029442">
    <property type="entry name" value="GyrI-like"/>
</dbReference>
<dbReference type="SUPFAM" id="SSF46689">
    <property type="entry name" value="Homeodomain-like"/>
    <property type="match status" value="2"/>
</dbReference>
<dbReference type="RefSeq" id="WP_070983087.1">
    <property type="nucleotide sequence ID" value="NZ_MKJU01000005.1"/>
</dbReference>
<dbReference type="Pfam" id="PF06445">
    <property type="entry name" value="GyrI-like"/>
    <property type="match status" value="1"/>
</dbReference>
<keyword evidence="5" id="KW-1185">Reference proteome</keyword>
<dbReference type="Proteomes" id="UP000179786">
    <property type="component" value="Unassembled WGS sequence"/>
</dbReference>
<comment type="caution">
    <text evidence="4">The sequence shown here is derived from an EMBL/GenBank/DDBJ whole genome shotgun (WGS) entry which is preliminary data.</text>
</comment>
<dbReference type="InterPro" id="IPR009057">
    <property type="entry name" value="Homeodomain-like_sf"/>
</dbReference>
<sequence>MTLKNTTKHIYRQRLLKVIDYVYEHLNADLDVNTLADLANMSAYHFHRIYREFTGETINTTVRRMRLFKAAALLLHSQLSQADIAKQVSYASVEAFNRAFTKHYGETPNHYRKHRTCQQLEHAVFYPSHIKEYTTMYTVKQIENEALTLIALPHQGDYMQIGQAFEKLFMLAGSAGLVNEHTRSFGIYYDDPKSVAKEDLRAMACLSVNSKDIPLPDPDIQFIELPKGKTVSLLFKGDYTELDKPYDWLFGHWLPNNQVELADFPPFEEYLNDVKETPPSELLTRINCLIK</sequence>
<dbReference type="PANTHER" id="PTHR40055">
    <property type="entry name" value="TRANSCRIPTIONAL REGULATOR YGIV-RELATED"/>
    <property type="match status" value="1"/>
</dbReference>
<feature type="domain" description="HTH araC/xylS-type" evidence="3">
    <location>
        <begin position="16"/>
        <end position="114"/>
    </location>
</feature>
<gene>
    <name evidence="4" type="ORF">BET10_03485</name>
</gene>
<keyword evidence="1" id="KW-0805">Transcription regulation</keyword>
<dbReference type="InterPro" id="IPR018060">
    <property type="entry name" value="HTH_AraC"/>
</dbReference>
<organism evidence="4 5">
    <name type="scientific">Pseudoalteromonas amylolytica</name>
    <dbReference type="NCBI Taxonomy" id="1859457"/>
    <lineage>
        <taxon>Bacteria</taxon>
        <taxon>Pseudomonadati</taxon>
        <taxon>Pseudomonadota</taxon>
        <taxon>Gammaproteobacteria</taxon>
        <taxon>Alteromonadales</taxon>
        <taxon>Pseudoalteromonadaceae</taxon>
        <taxon>Pseudoalteromonas</taxon>
    </lineage>
</organism>
<dbReference type="InterPro" id="IPR010499">
    <property type="entry name" value="AraC_E-bd"/>
</dbReference>
<dbReference type="PROSITE" id="PS01124">
    <property type="entry name" value="HTH_ARAC_FAMILY_2"/>
    <property type="match status" value="1"/>
</dbReference>
<dbReference type="Gene3D" id="3.20.80.10">
    <property type="entry name" value="Regulatory factor, effector binding domain"/>
    <property type="match status" value="1"/>
</dbReference>
<dbReference type="InterPro" id="IPR050908">
    <property type="entry name" value="SmbC-like"/>
</dbReference>
<reference evidence="4 5" key="1">
    <citation type="submission" date="2016-09" db="EMBL/GenBank/DDBJ databases">
        <title>Pseudoalteromonas amylolytica sp. nov., isolated from the surface seawater.</title>
        <authorList>
            <person name="Wu Y.-H."/>
            <person name="Cheng H."/>
            <person name="Jin X.-B."/>
            <person name="Wang C.-S."/>
            <person name="Xu X.-W."/>
        </authorList>
    </citation>
    <scope>NUCLEOTIDE SEQUENCE [LARGE SCALE GENOMIC DNA]</scope>
    <source>
        <strain evidence="4 5">JW1</strain>
    </source>
</reference>
<evidence type="ECO:0000256" key="2">
    <source>
        <dbReference type="ARBA" id="ARBA00023163"/>
    </source>
</evidence>
<dbReference type="STRING" id="1859457.BET10_03485"/>
<proteinExistence type="predicted"/>
<accession>A0A1S1N1B5</accession>
<dbReference type="OrthoDB" id="282744at2"/>